<dbReference type="RefSeq" id="WP_127351042.1">
    <property type="nucleotide sequence ID" value="NZ_CP034791.1"/>
</dbReference>
<feature type="domain" description="CBS" evidence="3">
    <location>
        <begin position="6"/>
        <end position="64"/>
    </location>
</feature>
<proteinExistence type="predicted"/>
<evidence type="ECO:0000313" key="4">
    <source>
        <dbReference type="EMBL" id="AZT89413.1"/>
    </source>
</evidence>
<accession>A0A3T0D3W9</accession>
<dbReference type="KEGG" id="ccha:ELD05_01220"/>
<dbReference type="InterPro" id="IPR046342">
    <property type="entry name" value="CBS_dom_sf"/>
</dbReference>
<organism evidence="4 5">
    <name type="scientific">Caldicellulosiruptor changbaiensis</name>
    <dbReference type="NCBI Taxonomy" id="1222016"/>
    <lineage>
        <taxon>Bacteria</taxon>
        <taxon>Bacillati</taxon>
        <taxon>Bacillota</taxon>
        <taxon>Bacillota incertae sedis</taxon>
        <taxon>Caldicellulosiruptorales</taxon>
        <taxon>Caldicellulosiruptoraceae</taxon>
        <taxon>Caldicellulosiruptor</taxon>
    </lineage>
</organism>
<keyword evidence="1 2" id="KW-0129">CBS domain</keyword>
<evidence type="ECO:0000256" key="2">
    <source>
        <dbReference type="PROSITE-ProRule" id="PRU00703"/>
    </source>
</evidence>
<keyword evidence="5" id="KW-1185">Reference proteome</keyword>
<dbReference type="PANTHER" id="PTHR43080:SF2">
    <property type="entry name" value="CBS DOMAIN-CONTAINING PROTEIN"/>
    <property type="match status" value="1"/>
</dbReference>
<dbReference type="PROSITE" id="PS51371">
    <property type="entry name" value="CBS"/>
    <property type="match status" value="2"/>
</dbReference>
<dbReference type="SUPFAM" id="SSF54631">
    <property type="entry name" value="CBS-domain pair"/>
    <property type="match status" value="1"/>
</dbReference>
<evidence type="ECO:0000313" key="5">
    <source>
        <dbReference type="Proteomes" id="UP000282930"/>
    </source>
</evidence>
<sequence length="123" mass="13861">MLSNIINQDFIKLFPADTVKHALEQMQKRKKSVAVVVDENDFLKGIIVKADIYRFLSQPGHFETYSVELAMTKAVITADKNDDIKHVAKLLRENDISAVPVLDNGKVIGLVGLEDIVDYFIKM</sequence>
<feature type="domain" description="CBS" evidence="3">
    <location>
        <begin position="71"/>
        <end position="123"/>
    </location>
</feature>
<dbReference type="Gene3D" id="3.10.580.10">
    <property type="entry name" value="CBS-domain"/>
    <property type="match status" value="1"/>
</dbReference>
<dbReference type="InterPro" id="IPR000644">
    <property type="entry name" value="CBS_dom"/>
</dbReference>
<dbReference type="AlphaFoldDB" id="A0A3T0D3W9"/>
<dbReference type="Pfam" id="PF00571">
    <property type="entry name" value="CBS"/>
    <property type="match status" value="2"/>
</dbReference>
<gene>
    <name evidence="4" type="ORF">ELD05_01220</name>
</gene>
<dbReference type="CDD" id="cd02205">
    <property type="entry name" value="CBS_pair_SF"/>
    <property type="match status" value="1"/>
</dbReference>
<evidence type="ECO:0000259" key="3">
    <source>
        <dbReference type="PROSITE" id="PS51371"/>
    </source>
</evidence>
<dbReference type="EMBL" id="CP034791">
    <property type="protein sequence ID" value="AZT89413.1"/>
    <property type="molecule type" value="Genomic_DNA"/>
</dbReference>
<dbReference type="InterPro" id="IPR051257">
    <property type="entry name" value="Diverse_CBS-Domain"/>
</dbReference>
<dbReference type="PANTHER" id="PTHR43080">
    <property type="entry name" value="CBS DOMAIN-CONTAINING PROTEIN CBSX3, MITOCHONDRIAL"/>
    <property type="match status" value="1"/>
</dbReference>
<dbReference type="Proteomes" id="UP000282930">
    <property type="component" value="Chromosome"/>
</dbReference>
<evidence type="ECO:0000256" key="1">
    <source>
        <dbReference type="ARBA" id="ARBA00023122"/>
    </source>
</evidence>
<name>A0A3T0D3W9_9FIRM</name>
<reference evidence="4 5" key="1">
    <citation type="submission" date="2018-12" db="EMBL/GenBank/DDBJ databases">
        <title>Genome sequence from the cellulolytic species, Caldicellulosiruptor changbaiensis.</title>
        <authorList>
            <person name="Blumer-Schuette S.E."/>
            <person name="Mendoza C."/>
        </authorList>
    </citation>
    <scope>NUCLEOTIDE SEQUENCE [LARGE SCALE GENOMIC DNA]</scope>
    <source>
        <strain evidence="4 5">CBS-Z</strain>
    </source>
</reference>
<protein>
    <submittedName>
        <fullName evidence="4">CBS domain-containing protein</fullName>
    </submittedName>
</protein>
<dbReference type="SMART" id="SM00116">
    <property type="entry name" value="CBS"/>
    <property type="match status" value="2"/>
</dbReference>